<evidence type="ECO:0000259" key="1">
    <source>
        <dbReference type="Pfam" id="PF01370"/>
    </source>
</evidence>
<dbReference type="Proteomes" id="UP000251617">
    <property type="component" value="Chromosome"/>
</dbReference>
<dbReference type="InterPro" id="IPR050177">
    <property type="entry name" value="Lipid_A_modif_metabolic_enz"/>
</dbReference>
<dbReference type="Gene3D" id="3.40.50.720">
    <property type="entry name" value="NAD(P)-binding Rossmann-like Domain"/>
    <property type="match status" value="1"/>
</dbReference>
<dbReference type="Pfam" id="PF01370">
    <property type="entry name" value="Epimerase"/>
    <property type="match status" value="1"/>
</dbReference>
<proteinExistence type="predicted"/>
<dbReference type="PANTHER" id="PTHR43245:SF58">
    <property type="entry name" value="BLL5923 PROTEIN"/>
    <property type="match status" value="1"/>
</dbReference>
<dbReference type="SUPFAM" id="SSF51735">
    <property type="entry name" value="NAD(P)-binding Rossmann-fold domains"/>
    <property type="match status" value="1"/>
</dbReference>
<dbReference type="InterPro" id="IPR001509">
    <property type="entry name" value="Epimerase_deHydtase"/>
</dbReference>
<dbReference type="CDD" id="cd05232">
    <property type="entry name" value="UDP_G4E_4_SDR_e"/>
    <property type="match status" value="1"/>
</dbReference>
<dbReference type="PANTHER" id="PTHR43245">
    <property type="entry name" value="BIFUNCTIONAL POLYMYXIN RESISTANCE PROTEIN ARNA"/>
    <property type="match status" value="1"/>
</dbReference>
<evidence type="ECO:0000313" key="3">
    <source>
        <dbReference type="Proteomes" id="UP000251617"/>
    </source>
</evidence>
<feature type="domain" description="NAD-dependent epimerase/dehydratase" evidence="1">
    <location>
        <begin position="5"/>
        <end position="228"/>
    </location>
</feature>
<dbReference type="EMBL" id="CP030750">
    <property type="protein sequence ID" value="AXA26179.1"/>
    <property type="molecule type" value="Genomic_DNA"/>
</dbReference>
<organism evidence="2 3">
    <name type="scientific">Pseudomonas putida</name>
    <name type="common">Arthrobacter siderocapsulatus</name>
    <dbReference type="NCBI Taxonomy" id="303"/>
    <lineage>
        <taxon>Bacteria</taxon>
        <taxon>Pseudomonadati</taxon>
        <taxon>Pseudomonadota</taxon>
        <taxon>Gammaproteobacteria</taxon>
        <taxon>Pseudomonadales</taxon>
        <taxon>Pseudomonadaceae</taxon>
        <taxon>Pseudomonas</taxon>
    </lineage>
</organism>
<dbReference type="AlphaFoldDB" id="A0AAD0PCX1"/>
<dbReference type="InterPro" id="IPR036291">
    <property type="entry name" value="NAD(P)-bd_dom_sf"/>
</dbReference>
<name>A0AAD0PCX1_PSEPU</name>
<reference evidence="2 3" key="1">
    <citation type="submission" date="2018-06" db="EMBL/GenBank/DDBJ databases">
        <title>The genome of Pseudomonas putida NX-1, a lignin degrader.</title>
        <authorList>
            <person name="Xu Z."/>
        </authorList>
    </citation>
    <scope>NUCLEOTIDE SEQUENCE [LARGE SCALE GENOMIC DNA]</scope>
    <source>
        <strain evidence="2 3">NX-1</strain>
    </source>
</reference>
<protein>
    <submittedName>
        <fullName evidence="2">NAD-dependent epimerase/dehydratase family protein</fullName>
    </submittedName>
</protein>
<gene>
    <name evidence="2" type="ORF">C1S65_19455</name>
</gene>
<sequence length="323" mass="34996">MLRKVLVTGATGFVGSRVVEYLLLDQRFDVQAALRNPQADVPKGATAVCMAPLEGDHCDMDLQGVDTVVHCAARVHVMNEQSADPLAAFRRVNVDGTLALARRAAADGVRRFIFISSIKVNGEGTDGRRPYDADETPRPQDPYGISKLEAEQALHALAAQTAMEVVVIRPVLVYGPGVKANFQSMMKWLHKGVPLPLGGIRNQRSMVALDNLVDLIKVCIDHPGAAGEVFLASDGEDLSTPDLLRRTARALQVNARLLPVPPSWLKLASRMVGRPAVAARLCGSLQVDIAKTRRLLDWAPPVSVDQALGATARYYLNQERSNA</sequence>
<evidence type="ECO:0000313" key="2">
    <source>
        <dbReference type="EMBL" id="AXA26179.1"/>
    </source>
</evidence>
<dbReference type="RefSeq" id="WP_054895406.1">
    <property type="nucleotide sequence ID" value="NZ_CP030750.1"/>
</dbReference>
<accession>A0AAD0PCX1</accession>